<keyword evidence="4" id="KW-1003">Cell membrane</keyword>
<dbReference type="PANTHER" id="PTHR30472:SF41">
    <property type="entry name" value="TRANSPORT SYSTEM PERMEASE PROTEIN"/>
    <property type="match status" value="1"/>
</dbReference>
<feature type="transmembrane region" description="Helical" evidence="8">
    <location>
        <begin position="224"/>
        <end position="243"/>
    </location>
</feature>
<name>A0ABD8A8J6_9EURY</name>
<dbReference type="Pfam" id="PF01032">
    <property type="entry name" value="FecCD"/>
    <property type="match status" value="1"/>
</dbReference>
<dbReference type="CDD" id="cd06550">
    <property type="entry name" value="TM_ABC_iron-siderophores_like"/>
    <property type="match status" value="1"/>
</dbReference>
<dbReference type="PANTHER" id="PTHR30472">
    <property type="entry name" value="FERRIC ENTEROBACTIN TRANSPORT SYSTEM PERMEASE PROTEIN"/>
    <property type="match status" value="1"/>
</dbReference>
<keyword evidence="3" id="KW-0813">Transport</keyword>
<reference evidence="9 10" key="1">
    <citation type="submission" date="2023-10" db="EMBL/GenBank/DDBJ databases">
        <title>The complete genome sequence of Methanoculleus palmolei DSM 4273.</title>
        <authorList>
            <person name="Lai S.-J."/>
            <person name="You Y.-T."/>
            <person name="Chen S.-C."/>
        </authorList>
    </citation>
    <scope>NUCLEOTIDE SEQUENCE [LARGE SCALE GENOMIC DNA]</scope>
    <source>
        <strain evidence="9 10">DSM 4273</strain>
    </source>
</reference>
<feature type="transmembrane region" description="Helical" evidence="8">
    <location>
        <begin position="20"/>
        <end position="39"/>
    </location>
</feature>
<evidence type="ECO:0000313" key="9">
    <source>
        <dbReference type="EMBL" id="WOX55363.1"/>
    </source>
</evidence>
<evidence type="ECO:0000313" key="10">
    <source>
        <dbReference type="Proteomes" id="UP001626603"/>
    </source>
</evidence>
<evidence type="ECO:0000256" key="5">
    <source>
        <dbReference type="ARBA" id="ARBA00022692"/>
    </source>
</evidence>
<feature type="transmembrane region" description="Helical" evidence="8">
    <location>
        <begin position="84"/>
        <end position="105"/>
    </location>
</feature>
<feature type="transmembrane region" description="Helical" evidence="8">
    <location>
        <begin position="181"/>
        <end position="204"/>
    </location>
</feature>
<dbReference type="EMBL" id="CP137641">
    <property type="protein sequence ID" value="WOX55363.1"/>
    <property type="molecule type" value="Genomic_DNA"/>
</dbReference>
<proteinExistence type="inferred from homology"/>
<sequence length="371" mass="38272">MPDTRGRSWPVTKTAERTGSGWPVLRGSISMVLLIASLAALFMLKLVLGSVAIPVSDVVGILLGNGSDNAGWVAIVLNYRLPTAVVGIFAGASLAVAGLLMQTLFRNPLAGPDVFGLSAGASLGVAVVVLSAGTAGASSTILGNLGPFGSIGIAVAASIGSGLVLLMILIASRRIRSSMTILILGLMFGYTASSFISILMHFALAERIQAYTVWSFGSFGGATWDQIQVLVLFASVGLLVGACQVKNLNALLLGEQYAESMGLDFRRTRNVIFVTTAVLSGTVTAFCGPIAFIGIAVPHLCRALFSTANHAVLVPACILLGACLAVAADIIASVPGNEITLPLNAITSLIGAPVVIWVIFSKNRQGMEMSV</sequence>
<keyword evidence="10" id="KW-1185">Reference proteome</keyword>
<accession>A0ABD8A8J6</accession>
<evidence type="ECO:0000256" key="7">
    <source>
        <dbReference type="ARBA" id="ARBA00023136"/>
    </source>
</evidence>
<feature type="transmembrane region" description="Helical" evidence="8">
    <location>
        <begin position="117"/>
        <end position="142"/>
    </location>
</feature>
<feature type="transmembrane region" description="Helical" evidence="8">
    <location>
        <begin position="271"/>
        <end position="300"/>
    </location>
</feature>
<evidence type="ECO:0000256" key="4">
    <source>
        <dbReference type="ARBA" id="ARBA00022475"/>
    </source>
</evidence>
<evidence type="ECO:0000256" key="2">
    <source>
        <dbReference type="ARBA" id="ARBA00007935"/>
    </source>
</evidence>
<organism evidence="9 10">
    <name type="scientific">Methanoculleus palmolei</name>
    <dbReference type="NCBI Taxonomy" id="72612"/>
    <lineage>
        <taxon>Archaea</taxon>
        <taxon>Methanobacteriati</taxon>
        <taxon>Methanobacteriota</taxon>
        <taxon>Stenosarchaea group</taxon>
        <taxon>Methanomicrobia</taxon>
        <taxon>Methanomicrobiales</taxon>
        <taxon>Methanomicrobiaceae</taxon>
        <taxon>Methanoculleus</taxon>
    </lineage>
</organism>
<dbReference type="Gene3D" id="1.10.3470.10">
    <property type="entry name" value="ABC transporter involved in vitamin B12 uptake, BtuC"/>
    <property type="match status" value="1"/>
</dbReference>
<feature type="transmembrane region" description="Helical" evidence="8">
    <location>
        <begin position="148"/>
        <end position="169"/>
    </location>
</feature>
<dbReference type="Proteomes" id="UP001626603">
    <property type="component" value="Chromosome"/>
</dbReference>
<protein>
    <submittedName>
        <fullName evidence="9">Iron ABC transporter permease</fullName>
    </submittedName>
</protein>
<keyword evidence="5 8" id="KW-0812">Transmembrane</keyword>
<evidence type="ECO:0000256" key="1">
    <source>
        <dbReference type="ARBA" id="ARBA00004651"/>
    </source>
</evidence>
<evidence type="ECO:0000256" key="6">
    <source>
        <dbReference type="ARBA" id="ARBA00022989"/>
    </source>
</evidence>
<feature type="transmembrane region" description="Helical" evidence="8">
    <location>
        <begin position="312"/>
        <end position="332"/>
    </location>
</feature>
<gene>
    <name evidence="9" type="ORF">R6Y95_07790</name>
</gene>
<keyword evidence="6 8" id="KW-1133">Transmembrane helix</keyword>
<dbReference type="InterPro" id="IPR037294">
    <property type="entry name" value="ABC_BtuC-like"/>
</dbReference>
<feature type="transmembrane region" description="Helical" evidence="8">
    <location>
        <begin position="339"/>
        <end position="360"/>
    </location>
</feature>
<comment type="subcellular location">
    <subcellularLocation>
        <location evidence="1">Cell membrane</location>
        <topology evidence="1">Multi-pass membrane protein</topology>
    </subcellularLocation>
</comment>
<comment type="similarity">
    <text evidence="2">Belongs to the binding-protein-dependent transport system permease family. FecCD subfamily.</text>
</comment>
<dbReference type="InterPro" id="IPR000522">
    <property type="entry name" value="ABC_transptr_permease_BtuC"/>
</dbReference>
<dbReference type="SUPFAM" id="SSF81345">
    <property type="entry name" value="ABC transporter involved in vitamin B12 uptake, BtuC"/>
    <property type="match status" value="1"/>
</dbReference>
<evidence type="ECO:0000256" key="8">
    <source>
        <dbReference type="SAM" id="Phobius"/>
    </source>
</evidence>
<dbReference type="GO" id="GO:0005886">
    <property type="term" value="C:plasma membrane"/>
    <property type="evidence" value="ECO:0007669"/>
    <property type="project" value="UniProtKB-SubCell"/>
</dbReference>
<keyword evidence="7 8" id="KW-0472">Membrane</keyword>
<dbReference type="AlphaFoldDB" id="A0ABD8A8J6"/>
<evidence type="ECO:0000256" key="3">
    <source>
        <dbReference type="ARBA" id="ARBA00022448"/>
    </source>
</evidence>